<dbReference type="SMART" id="SM00542">
    <property type="entry name" value="FYRC"/>
    <property type="match status" value="1"/>
</dbReference>
<feature type="compositionally biased region" description="Low complexity" evidence="15">
    <location>
        <begin position="953"/>
        <end position="970"/>
    </location>
</feature>
<dbReference type="SMART" id="SM00249">
    <property type="entry name" value="PHD"/>
    <property type="match status" value="1"/>
</dbReference>
<dbReference type="PROSITE" id="PS50280">
    <property type="entry name" value="SET"/>
    <property type="match status" value="1"/>
</dbReference>
<dbReference type="PANTHER" id="PTHR45888:SF6">
    <property type="entry name" value="HL01030P-RELATED"/>
    <property type="match status" value="1"/>
</dbReference>
<reference evidence="19" key="1">
    <citation type="submission" date="2019-08" db="EMBL/GenBank/DDBJ databases">
        <title>The improved chromosome-level genome for the pearl oyster Pinctada fucata martensii using PacBio sequencing and Hi-C.</title>
        <authorList>
            <person name="Zheng Z."/>
        </authorList>
    </citation>
    <scope>NUCLEOTIDE SEQUENCE</scope>
    <source>
        <strain evidence="19">ZZ-2019</strain>
        <tissue evidence="19">Adductor muscle</tissue>
    </source>
</reference>
<feature type="region of interest" description="Disordered" evidence="15">
    <location>
        <begin position="503"/>
        <end position="522"/>
    </location>
</feature>
<dbReference type="SUPFAM" id="SSF82199">
    <property type="entry name" value="SET domain"/>
    <property type="match status" value="1"/>
</dbReference>
<feature type="compositionally biased region" description="Basic and acidic residues" evidence="15">
    <location>
        <begin position="208"/>
        <end position="222"/>
    </location>
</feature>
<feature type="compositionally biased region" description="Polar residues" evidence="15">
    <location>
        <begin position="286"/>
        <end position="295"/>
    </location>
</feature>
<comment type="caution">
    <text evidence="19">The sequence shown here is derived from an EMBL/GenBank/DDBJ whole genome shotgun (WGS) entry which is preliminary data.</text>
</comment>
<feature type="compositionally biased region" description="Low complexity" evidence="15">
    <location>
        <begin position="350"/>
        <end position="378"/>
    </location>
</feature>
<dbReference type="PROSITE" id="PS51542">
    <property type="entry name" value="FYRN"/>
    <property type="match status" value="1"/>
</dbReference>
<evidence type="ECO:0000256" key="15">
    <source>
        <dbReference type="SAM" id="MobiDB-lite"/>
    </source>
</evidence>
<feature type="region of interest" description="Disordered" evidence="15">
    <location>
        <begin position="874"/>
        <end position="982"/>
    </location>
</feature>
<evidence type="ECO:0000256" key="9">
    <source>
        <dbReference type="ARBA" id="ARBA00022833"/>
    </source>
</evidence>
<feature type="compositionally biased region" description="Polar residues" evidence="15">
    <location>
        <begin position="14"/>
        <end position="23"/>
    </location>
</feature>
<feature type="compositionally biased region" description="Polar residues" evidence="15">
    <location>
        <begin position="569"/>
        <end position="625"/>
    </location>
</feature>
<dbReference type="Gene3D" id="3.30.160.360">
    <property type="match status" value="1"/>
</dbReference>
<feature type="compositionally biased region" description="Polar residues" evidence="15">
    <location>
        <begin position="917"/>
        <end position="930"/>
    </location>
</feature>
<feature type="region of interest" description="Disordered" evidence="15">
    <location>
        <begin position="48"/>
        <end position="87"/>
    </location>
</feature>
<feature type="domain" description="PHD-type" evidence="18">
    <location>
        <begin position="1714"/>
        <end position="1822"/>
    </location>
</feature>
<keyword evidence="20" id="KW-1185">Reference proteome</keyword>
<dbReference type="GO" id="GO:0003713">
    <property type="term" value="F:transcription coactivator activity"/>
    <property type="evidence" value="ECO:0007669"/>
    <property type="project" value="TreeGrafter"/>
</dbReference>
<feature type="region of interest" description="Disordered" evidence="15">
    <location>
        <begin position="119"/>
        <end position="298"/>
    </location>
</feature>
<dbReference type="InterPro" id="IPR013083">
    <property type="entry name" value="Znf_RING/FYVE/PHD"/>
</dbReference>
<dbReference type="Pfam" id="PF00856">
    <property type="entry name" value="SET"/>
    <property type="match status" value="1"/>
</dbReference>
<dbReference type="Proteomes" id="UP001186944">
    <property type="component" value="Unassembled WGS sequence"/>
</dbReference>
<keyword evidence="11" id="KW-0805">Transcription regulation</keyword>
<dbReference type="CDD" id="cd15666">
    <property type="entry name" value="ePHD2_KMT2C_like"/>
    <property type="match status" value="1"/>
</dbReference>
<feature type="compositionally biased region" description="Polar residues" evidence="15">
    <location>
        <begin position="178"/>
        <end position="193"/>
    </location>
</feature>
<dbReference type="InterPro" id="IPR001214">
    <property type="entry name" value="SET_dom"/>
</dbReference>
<dbReference type="InterPro" id="IPR001965">
    <property type="entry name" value="Znf_PHD"/>
</dbReference>
<feature type="region of interest" description="Disordered" evidence="15">
    <location>
        <begin position="1102"/>
        <end position="1157"/>
    </location>
</feature>
<dbReference type="CDD" id="cd19171">
    <property type="entry name" value="SET_KMT2C_2D"/>
    <property type="match status" value="1"/>
</dbReference>
<keyword evidence="14" id="KW-0539">Nucleus</keyword>
<feature type="region of interest" description="Disordered" evidence="15">
    <location>
        <begin position="1"/>
        <end position="24"/>
    </location>
</feature>
<feature type="compositionally biased region" description="Polar residues" evidence="15">
    <location>
        <begin position="119"/>
        <end position="140"/>
    </location>
</feature>
<evidence type="ECO:0000256" key="6">
    <source>
        <dbReference type="ARBA" id="ARBA00022723"/>
    </source>
</evidence>
<dbReference type="FunFam" id="3.30.40.10:FF:000002">
    <property type="entry name" value="Histone-lysine N-methyltransferase"/>
    <property type="match status" value="1"/>
</dbReference>
<feature type="region of interest" description="Disordered" evidence="15">
    <location>
        <begin position="547"/>
        <end position="714"/>
    </location>
</feature>
<feature type="region of interest" description="Disordered" evidence="15">
    <location>
        <begin position="410"/>
        <end position="483"/>
    </location>
</feature>
<name>A0AA88YC20_PINIB</name>
<evidence type="ECO:0000256" key="7">
    <source>
        <dbReference type="ARBA" id="ARBA00022737"/>
    </source>
</evidence>
<dbReference type="Pfam" id="PF13771">
    <property type="entry name" value="zf-HC5HC2H"/>
    <property type="match status" value="1"/>
</dbReference>
<dbReference type="GO" id="GO:0032259">
    <property type="term" value="P:methylation"/>
    <property type="evidence" value="ECO:0007669"/>
    <property type="project" value="UniProtKB-KW"/>
</dbReference>
<evidence type="ECO:0000259" key="18">
    <source>
        <dbReference type="PROSITE" id="PS51805"/>
    </source>
</evidence>
<keyword evidence="7" id="KW-0677">Repeat</keyword>
<feature type="compositionally biased region" description="Polar residues" evidence="15">
    <location>
        <begin position="1269"/>
        <end position="1286"/>
    </location>
</feature>
<sequence>METQAGAVLDRTADTSSKMTTPTAEIALDRDSETSQQPIDLHLPERIVKNENAKQEAAIGANKSTPIENGKDNEKESKEKEKPILDSVSQTIHDVATGVLAPDPCSTLLDEFGNFKSSTKYGSHKSNQNSRQDHQNNVPHNSGHIPMSHSRLQSNLQPLPSLSHGGFMNTKNDPHYQNRVSMPNQNIHPQQFSHARPHHQSMGSASLQHDELRKQSSGDLHHFLPHQGITSSTNSSLGQNQISGATDDFQSSNTAGHYVPPMSTSVRPPGQDHAKPKGGGRRAPRQNHNQDQTQGGMPYMMQNDKFAARRMLDPRLVQHMQQMVRMNQNDPRFVPDPRMIPPQLLQFMRMQQQQQLSKQQMGAQSQQQPPQAHVSQPQIHSDVAHYQGMPPQAHGAPIQHVEIPGQFQRMPAPYQTRPPSQPSEMQGAMGSQQYDHTMAPAVSTSGSTNSQHSQLSQINRPPSGKNLPAEQPKTDSFKTSSNYSDLDSAAKINETINSVIAQSAASQPESANDVNNDSASQIKMPPVTNLQNVNTQNVPELTVTSAVTSASTGVPEHSTVTLASEHHPSSNMSSVKQSVPGLASQSETQISQPTSTHQSNAPTSQDSAMQPKSSNTPSSSVATGNSAEISSAGSSTTASSTDGVVTLSSVPSSQQSVQMSTCTTQTPYEEDNESKKTPSQGKLVPALSQSHSQSTRSQPVVATSAPVSTGSHPRMTPPHGGAAMPGMPPQGLPLVKTPLGMLPHYPPGISQASGMPPYGGMRPFPVPHSQMPQMPPGIPPGIPMPPNMRMPGFPPGFPIPPRMPGMGSMQSAMASMAQQVSAEMAVSSNDQGSTPNRLASPVSSAAGPRLPQPTSVSASQQQQLENLYRASMMRAQGPQQHQMRMPPGARLPAQGPPGQHHRMPGQLMPGMRMPMPTSDSPRLMSPTQQGKEPHFPPPGAPLQDPTKITLGHPALPSPAASSTPSPKITTPTPPLNKMDQSGGFDPVAMTELISRTEVKQEIDDGAFKPDMTQEEQNALLKRLLKTSAPGVHRQMSAVSEDSEDAPSLTPEQQKQLELIEKMPLVTETEWDQKTPEEKDHLIEMKKQAYEQKRKEFEMLRKLKRKQQGQGEPRKRKKKEKPAEGEGQIPGMPGEQPGQPSPPKKRQRKKKQVQNMMEEDLEAKAEFFLQTLRTLPTVALQEPKVGNFFNVSPIPGSPAAVTGDNSLKGSFGKSYLEGVADFYGNTLLRGLPPLGSFVSLPRPQDESRRKSLGLGQEDSAPDSQRYPLASDQSSAAKSRLQSQSGPSHSFPAPLIGMGDKPVMPVLPPSPRIEPRLDPVLRGDDSPCTIVSSSSPEHEFGDGNEDDYPMLKPIDPPHSSNDDRSSPAVPVCQPVPVRLDSLKIKEEDTEDYGKENADRSTKSVSKELEDMKMKKLDSSLMDKENVKSKISLTQPFRDANLNQDISVTLTLSTTAAEDIGGVLSQIADLLKIAVPPSYEISRSPSPEMFKMNMKHKEEPVNIHSLIKSKAKFCRHCDMVVFDSGYRKKRSEIPFLVKDDYSFKDFDDDEVTFCSEKCYSAFASIYQMIHKPPPEDLSISNKTFAHALGAQKPTTIYNLLSPKNNDPLLPTTPTKSDLSLTPTPSTPTSAGTITPVHPSPPIRQKSDEKQLKKHKRSSSDAQAKPLTKKWKDVRYKKWDPSFTNSLGMAPGVPESEVETLWKALGTVIVPNPRPEDDRRCAFCQGKGDGDSDGPGRLLNMDVNKWAHLNCALWSSEVYETLNGALMNVDGAYKRGQTIDCALCKTKGATVGCFNMRCPKYYHLGCAKRAGCMFFQDKTILCPAHAPKQEAENVLESLVVYRRVYINRNEDQQVANMVHGQEDGNHLLRVGSLILHNVGQLLPHQIQTGKFHTRDYIYPVGFKSSRLYWSMRRLYKRCRYNCKITEKEGRPWFIITVVEPGCEDVTFQDSSPRAVWNKILEPLDKLRRAADLVKIFPNFITGEELFGLTEPSVVRVIESLPGTDLFTNYSFKFSRSLRIEMPLTINPTGCARTEPKLRTHFRKPHTLQSSNTSHSLPSTVTGITGDINSPYMKQFVHSKSQQYRRLKTEWRNNVYLGRSRIQGLGLYAARDLEKHTMVIEYIGYLIRNEVANRKEIIYEEQNRGVYMFRIDKETVVDATMAGGPARYINHSCNPNCVAEVVPFDKESKIIIITNRRIPRGEELTYDYKFDFEDDQHKIPCCCGAPKCRKWMN</sequence>
<dbReference type="PROSITE" id="PS50868">
    <property type="entry name" value="POST_SET"/>
    <property type="match status" value="1"/>
</dbReference>
<feature type="compositionally biased region" description="Basic and acidic residues" evidence="15">
    <location>
        <begin position="1311"/>
        <end position="1323"/>
    </location>
</feature>
<keyword evidence="12" id="KW-0010">Activator</keyword>
<evidence type="ECO:0000259" key="17">
    <source>
        <dbReference type="PROSITE" id="PS50868"/>
    </source>
</evidence>
<comment type="subcellular location">
    <subcellularLocation>
        <location evidence="1">Nucleus</location>
    </subcellularLocation>
</comment>
<dbReference type="PROSITE" id="PS51543">
    <property type="entry name" value="FYRC"/>
    <property type="match status" value="1"/>
</dbReference>
<evidence type="ECO:0008006" key="21">
    <source>
        <dbReference type="Google" id="ProtNLM"/>
    </source>
</evidence>
<evidence type="ECO:0000256" key="13">
    <source>
        <dbReference type="ARBA" id="ARBA00023163"/>
    </source>
</evidence>
<dbReference type="FunFam" id="3.30.160.360:FF:000001">
    <property type="entry name" value="Histone-lysine N-methyltransferase"/>
    <property type="match status" value="1"/>
</dbReference>
<feature type="compositionally biased region" description="Basic residues" evidence="15">
    <location>
        <begin position="1142"/>
        <end position="1151"/>
    </location>
</feature>
<evidence type="ECO:0000313" key="20">
    <source>
        <dbReference type="Proteomes" id="UP001186944"/>
    </source>
</evidence>
<keyword evidence="4" id="KW-0808">Transferase</keyword>
<keyword evidence="3" id="KW-0489">Methyltransferase</keyword>
<keyword evidence="9" id="KW-0862">Zinc</keyword>
<feature type="compositionally biased region" description="Polar residues" evidence="15">
    <location>
        <begin position="826"/>
        <end position="843"/>
    </location>
</feature>
<feature type="compositionally biased region" description="Basic and acidic residues" evidence="15">
    <location>
        <begin position="69"/>
        <end position="84"/>
    </location>
</feature>
<evidence type="ECO:0000256" key="8">
    <source>
        <dbReference type="ARBA" id="ARBA00022771"/>
    </source>
</evidence>
<keyword evidence="2" id="KW-0597">Phosphoprotein</keyword>
<feature type="compositionally biased region" description="Polar residues" evidence="15">
    <location>
        <begin position="442"/>
        <end position="460"/>
    </location>
</feature>
<evidence type="ECO:0000256" key="2">
    <source>
        <dbReference type="ARBA" id="ARBA00022553"/>
    </source>
</evidence>
<organism evidence="19 20">
    <name type="scientific">Pinctada imbricata</name>
    <name type="common">Atlantic pearl-oyster</name>
    <name type="synonym">Pinctada martensii</name>
    <dbReference type="NCBI Taxonomy" id="66713"/>
    <lineage>
        <taxon>Eukaryota</taxon>
        <taxon>Metazoa</taxon>
        <taxon>Spiralia</taxon>
        <taxon>Lophotrochozoa</taxon>
        <taxon>Mollusca</taxon>
        <taxon>Bivalvia</taxon>
        <taxon>Autobranchia</taxon>
        <taxon>Pteriomorphia</taxon>
        <taxon>Pterioida</taxon>
        <taxon>Pterioidea</taxon>
        <taxon>Pteriidae</taxon>
        <taxon>Pinctada</taxon>
    </lineage>
</organism>
<gene>
    <name evidence="19" type="ORF">FSP39_000848</name>
</gene>
<evidence type="ECO:0000256" key="5">
    <source>
        <dbReference type="ARBA" id="ARBA00022691"/>
    </source>
</evidence>
<dbReference type="Gene3D" id="2.170.270.10">
    <property type="entry name" value="SET domain"/>
    <property type="match status" value="1"/>
</dbReference>
<feature type="compositionally biased region" description="Basic residues" evidence="15">
    <location>
        <begin position="276"/>
        <end position="285"/>
    </location>
</feature>
<accession>A0AA88YC20</accession>
<feature type="region of interest" description="Disordered" evidence="15">
    <location>
        <begin position="1234"/>
        <end position="1404"/>
    </location>
</feature>
<dbReference type="GO" id="GO:0042800">
    <property type="term" value="F:histone H3K4 methyltransferase activity"/>
    <property type="evidence" value="ECO:0007669"/>
    <property type="project" value="TreeGrafter"/>
</dbReference>
<evidence type="ECO:0000256" key="12">
    <source>
        <dbReference type="ARBA" id="ARBA00023159"/>
    </source>
</evidence>
<dbReference type="Gene3D" id="3.30.40.10">
    <property type="entry name" value="Zinc/RING finger domain, C3HC4 (zinc finger)"/>
    <property type="match status" value="1"/>
</dbReference>
<feature type="region of interest" description="Disordered" evidence="15">
    <location>
        <begin position="823"/>
        <end position="861"/>
    </location>
</feature>
<keyword evidence="6" id="KW-0479">Metal-binding</keyword>
<feature type="compositionally biased region" description="Polar residues" evidence="15">
    <location>
        <begin position="503"/>
        <end position="521"/>
    </location>
</feature>
<dbReference type="EMBL" id="VSWD01000006">
    <property type="protein sequence ID" value="KAK3099196.1"/>
    <property type="molecule type" value="Genomic_DNA"/>
</dbReference>
<dbReference type="Pfam" id="PF05965">
    <property type="entry name" value="FYRC"/>
    <property type="match status" value="1"/>
</dbReference>
<dbReference type="PROSITE" id="PS51805">
    <property type="entry name" value="EPHD"/>
    <property type="match status" value="1"/>
</dbReference>
<dbReference type="InterPro" id="IPR003889">
    <property type="entry name" value="FYrich_C"/>
</dbReference>
<keyword evidence="8" id="KW-0863">Zinc-finger</keyword>
<evidence type="ECO:0000256" key="3">
    <source>
        <dbReference type="ARBA" id="ARBA00022603"/>
    </source>
</evidence>
<evidence type="ECO:0000256" key="4">
    <source>
        <dbReference type="ARBA" id="ARBA00022679"/>
    </source>
</evidence>
<dbReference type="FunFam" id="2.170.270.10:FF:000003">
    <property type="entry name" value="Histone-lysine N-methyltransferase"/>
    <property type="match status" value="1"/>
</dbReference>
<dbReference type="SMART" id="SM00541">
    <property type="entry name" value="FYRN"/>
    <property type="match status" value="1"/>
</dbReference>
<evidence type="ECO:0000256" key="10">
    <source>
        <dbReference type="ARBA" id="ARBA00022853"/>
    </source>
</evidence>
<dbReference type="GO" id="GO:0044666">
    <property type="term" value="C:MLL3/4 complex"/>
    <property type="evidence" value="ECO:0007669"/>
    <property type="project" value="TreeGrafter"/>
</dbReference>
<dbReference type="GO" id="GO:0008270">
    <property type="term" value="F:zinc ion binding"/>
    <property type="evidence" value="ECO:0007669"/>
    <property type="project" value="UniProtKB-KW"/>
</dbReference>
<protein>
    <recommendedName>
        <fullName evidence="21">[Histone H3]-lysine(4) N-trimethyltransferase</fullName>
    </recommendedName>
</protein>
<feature type="compositionally biased region" description="Polar residues" evidence="15">
    <location>
        <begin position="228"/>
        <end position="255"/>
    </location>
</feature>
<feature type="region of interest" description="Disordered" evidence="15">
    <location>
        <begin position="1031"/>
        <end position="1052"/>
    </location>
</feature>
<dbReference type="Pfam" id="PF05964">
    <property type="entry name" value="FYRN"/>
    <property type="match status" value="1"/>
</dbReference>
<evidence type="ECO:0000256" key="11">
    <source>
        <dbReference type="ARBA" id="ARBA00023015"/>
    </source>
</evidence>
<dbReference type="InterPro" id="IPR003888">
    <property type="entry name" value="FYrich_N"/>
</dbReference>
<keyword evidence="13" id="KW-0804">Transcription</keyword>
<feature type="compositionally biased region" description="Polar residues" evidence="15">
    <location>
        <begin position="687"/>
        <end position="711"/>
    </location>
</feature>
<proteinExistence type="predicted"/>
<feature type="compositionally biased region" description="Low complexity" evidence="15">
    <location>
        <begin position="1604"/>
        <end position="1632"/>
    </location>
</feature>
<evidence type="ECO:0000256" key="14">
    <source>
        <dbReference type="ARBA" id="ARBA00023242"/>
    </source>
</evidence>
<dbReference type="GO" id="GO:0045944">
    <property type="term" value="P:positive regulation of transcription by RNA polymerase II"/>
    <property type="evidence" value="ECO:0007669"/>
    <property type="project" value="TreeGrafter"/>
</dbReference>
<feature type="region of interest" description="Disordered" evidence="15">
    <location>
        <begin position="350"/>
        <end position="379"/>
    </location>
</feature>
<dbReference type="PANTHER" id="PTHR45888">
    <property type="entry name" value="HL01030P-RELATED"/>
    <property type="match status" value="1"/>
</dbReference>
<feature type="domain" description="Post-SET" evidence="17">
    <location>
        <begin position="2212"/>
        <end position="2228"/>
    </location>
</feature>
<evidence type="ECO:0000259" key="16">
    <source>
        <dbReference type="PROSITE" id="PS50280"/>
    </source>
</evidence>
<feature type="compositionally biased region" description="Polar residues" evidence="15">
    <location>
        <begin position="852"/>
        <end position="861"/>
    </location>
</feature>
<dbReference type="InterPro" id="IPR003616">
    <property type="entry name" value="Post-SET_dom"/>
</dbReference>
<dbReference type="InterPro" id="IPR034732">
    <property type="entry name" value="EPHD"/>
</dbReference>
<keyword evidence="10" id="KW-0156">Chromatin regulator</keyword>
<evidence type="ECO:0000256" key="1">
    <source>
        <dbReference type="ARBA" id="ARBA00004123"/>
    </source>
</evidence>
<dbReference type="SMART" id="SM00508">
    <property type="entry name" value="PostSET"/>
    <property type="match status" value="1"/>
</dbReference>
<feature type="region of interest" description="Disordered" evidence="15">
    <location>
        <begin position="1596"/>
        <end position="1664"/>
    </location>
</feature>
<feature type="domain" description="SET" evidence="16">
    <location>
        <begin position="2088"/>
        <end position="2204"/>
    </location>
</feature>
<dbReference type="SMART" id="SM00317">
    <property type="entry name" value="SET"/>
    <property type="match status" value="1"/>
</dbReference>
<feature type="compositionally biased region" description="Low complexity" evidence="15">
    <location>
        <begin position="626"/>
        <end position="660"/>
    </location>
</feature>
<feature type="compositionally biased region" description="Basic and acidic residues" evidence="15">
    <location>
        <begin position="1378"/>
        <end position="1404"/>
    </location>
</feature>
<dbReference type="InterPro" id="IPR046341">
    <property type="entry name" value="SET_dom_sf"/>
</dbReference>
<feature type="compositionally biased region" description="Low complexity" evidence="15">
    <location>
        <begin position="150"/>
        <end position="163"/>
    </location>
</feature>
<evidence type="ECO:0000313" key="19">
    <source>
        <dbReference type="EMBL" id="KAK3099196.1"/>
    </source>
</evidence>
<keyword evidence="5" id="KW-0949">S-adenosyl-L-methionine</keyword>